<evidence type="ECO:0000313" key="5">
    <source>
        <dbReference type="EMBL" id="MFC7062577.1"/>
    </source>
</evidence>
<dbReference type="HAMAP" id="MF_00667">
    <property type="entry name" value="SspH"/>
    <property type="match status" value="1"/>
</dbReference>
<sequence length="59" mass="6952">MDTQRAKEIRESENLISVTYQGNPVYIEQIDEQHKTANIYVLENPQQKNLVPLDELHEK</sequence>
<reference evidence="6" key="1">
    <citation type="journal article" date="2019" name="Int. J. Syst. Evol. Microbiol.">
        <title>The Global Catalogue of Microorganisms (GCM) 10K type strain sequencing project: providing services to taxonomists for standard genome sequencing and annotation.</title>
        <authorList>
            <consortium name="The Broad Institute Genomics Platform"/>
            <consortium name="The Broad Institute Genome Sequencing Center for Infectious Disease"/>
            <person name="Wu L."/>
            <person name="Ma J."/>
        </authorList>
    </citation>
    <scope>NUCLEOTIDE SEQUENCE [LARGE SCALE GENOMIC DNA]</scope>
    <source>
        <strain evidence="6">CGMCC 4.1621</strain>
    </source>
</reference>
<name>A0ABW2EJW9_9BACI</name>
<comment type="similarity">
    <text evidence="2 4">Belongs to the SspH family.</text>
</comment>
<dbReference type="RefSeq" id="WP_204711169.1">
    <property type="nucleotide sequence ID" value="NZ_JBHSZV010000030.1"/>
</dbReference>
<keyword evidence="3 4" id="KW-0749">Sporulation</keyword>
<evidence type="ECO:0000313" key="6">
    <source>
        <dbReference type="Proteomes" id="UP001596410"/>
    </source>
</evidence>
<dbReference type="Pfam" id="PF08141">
    <property type="entry name" value="SspH"/>
    <property type="match status" value="1"/>
</dbReference>
<evidence type="ECO:0000256" key="2">
    <source>
        <dbReference type="ARBA" id="ARBA00006573"/>
    </source>
</evidence>
<dbReference type="NCBIfam" id="TIGR02861">
    <property type="entry name" value="SASP_H"/>
    <property type="match status" value="1"/>
</dbReference>
<keyword evidence="6" id="KW-1185">Reference proteome</keyword>
<accession>A0ABW2EJW9</accession>
<comment type="subcellular location">
    <subcellularLocation>
        <location evidence="1 4">Spore core</location>
    </subcellularLocation>
</comment>
<protein>
    <recommendedName>
        <fullName evidence="4">Small, acid-soluble spore protein H</fullName>
        <shortName evidence="4">SASP H</shortName>
    </recommendedName>
</protein>
<evidence type="ECO:0000256" key="4">
    <source>
        <dbReference type="HAMAP-Rule" id="MF_00667"/>
    </source>
</evidence>
<dbReference type="Proteomes" id="UP001596410">
    <property type="component" value="Unassembled WGS sequence"/>
</dbReference>
<dbReference type="InterPro" id="IPR012610">
    <property type="entry name" value="SASP_SspH"/>
</dbReference>
<proteinExistence type="evidence at transcript level"/>
<gene>
    <name evidence="4" type="primary">sspH</name>
    <name evidence="5" type="ORF">ACFQIC_11995</name>
</gene>
<comment type="induction">
    <text evidence="4">Expressed only in the forespore compartment of sporulating cells.</text>
</comment>
<organism evidence="5 6">
    <name type="scientific">Halobacillus seohaensis</name>
    <dbReference type="NCBI Taxonomy" id="447421"/>
    <lineage>
        <taxon>Bacteria</taxon>
        <taxon>Bacillati</taxon>
        <taxon>Bacillota</taxon>
        <taxon>Bacilli</taxon>
        <taxon>Bacillales</taxon>
        <taxon>Bacillaceae</taxon>
        <taxon>Halobacillus</taxon>
    </lineage>
</organism>
<evidence type="ECO:0000256" key="1">
    <source>
        <dbReference type="ARBA" id="ARBA00004288"/>
    </source>
</evidence>
<comment type="caution">
    <text evidence="5">The sequence shown here is derived from an EMBL/GenBank/DDBJ whole genome shotgun (WGS) entry which is preliminary data.</text>
</comment>
<evidence type="ECO:0000256" key="3">
    <source>
        <dbReference type="ARBA" id="ARBA00022969"/>
    </source>
</evidence>
<dbReference type="EMBL" id="JBHSZV010000030">
    <property type="protein sequence ID" value="MFC7062577.1"/>
    <property type="molecule type" value="Genomic_DNA"/>
</dbReference>